<evidence type="ECO:0000313" key="2">
    <source>
        <dbReference type="Proteomes" id="UP000821865"/>
    </source>
</evidence>
<sequence length="500" mass="57526">MRISEKAPGLFVWALGTVAWILFAALLVHVARGVADWLRLWWCLRDVPKPKPQKSFALFLDVYKQMSAMGPHVDAKVKAFRYLKGLFKSFEEQDVTVAFFGPYPILLGATPQVAEAILGDPKNATKAFFYKMLKPWIGESIITLENEPWRTRRKVMTPSFHFRILDDYTPIMDKRGKRLVQKLTSRSGEYFDVLPLLRAAAFGVLFETTMGIDYNEDDIESVGYLKVHDAICEYILKRFTNFHHWFDYIYAFSKDRKDMLKHVAEAKVFVNNILQKRIADYRKGIRDPVSKNSLLETFVRMFVDEGTLSELDVRDEVLSTLIGGFDFTATGLAFALYLLGHHPEIQEKVRDEIDAAFGDDWEKSLNPRRNKRSHVYGMRAEGKHTIPRGTVAIVAFCFLQRHPRYIKNPDSFMPERFMGAKSMPTYAYAPFSAGPRNCLGQKFALREEKVILAHILRRFNVSSKVPIDELELAIDLVLKPIQGLELKFTPRTLLHRVESS</sequence>
<keyword evidence="2" id="KW-1185">Reference proteome</keyword>
<reference evidence="1" key="1">
    <citation type="submission" date="2020-05" db="EMBL/GenBank/DDBJ databases">
        <title>Large-scale comparative analyses of tick genomes elucidate their genetic diversity and vector capacities.</title>
        <authorList>
            <person name="Jia N."/>
            <person name="Wang J."/>
            <person name="Shi W."/>
            <person name="Du L."/>
            <person name="Sun Y."/>
            <person name="Zhan W."/>
            <person name="Jiang J."/>
            <person name="Wang Q."/>
            <person name="Zhang B."/>
            <person name="Ji P."/>
            <person name="Sakyi L.B."/>
            <person name="Cui X."/>
            <person name="Yuan T."/>
            <person name="Jiang B."/>
            <person name="Yang W."/>
            <person name="Lam T.T.-Y."/>
            <person name="Chang Q."/>
            <person name="Ding S."/>
            <person name="Wang X."/>
            <person name="Zhu J."/>
            <person name="Ruan X."/>
            <person name="Zhao L."/>
            <person name="Wei J."/>
            <person name="Que T."/>
            <person name="Du C."/>
            <person name="Cheng J."/>
            <person name="Dai P."/>
            <person name="Han X."/>
            <person name="Huang E."/>
            <person name="Gao Y."/>
            <person name="Liu J."/>
            <person name="Shao H."/>
            <person name="Ye R."/>
            <person name="Li L."/>
            <person name="Wei W."/>
            <person name="Wang X."/>
            <person name="Wang C."/>
            <person name="Yang T."/>
            <person name="Huo Q."/>
            <person name="Li W."/>
            <person name="Guo W."/>
            <person name="Chen H."/>
            <person name="Zhou L."/>
            <person name="Ni X."/>
            <person name="Tian J."/>
            <person name="Zhou Y."/>
            <person name="Sheng Y."/>
            <person name="Liu T."/>
            <person name="Pan Y."/>
            <person name="Xia L."/>
            <person name="Li J."/>
            <person name="Zhao F."/>
            <person name="Cao W."/>
        </authorList>
    </citation>
    <scope>NUCLEOTIDE SEQUENCE</scope>
    <source>
        <strain evidence="1">Dsil-2018</strain>
    </source>
</reference>
<protein>
    <submittedName>
        <fullName evidence="1">Uncharacterized protein</fullName>
    </submittedName>
</protein>
<dbReference type="EMBL" id="CM023470">
    <property type="protein sequence ID" value="KAH7981263.1"/>
    <property type="molecule type" value="Genomic_DNA"/>
</dbReference>
<accession>A0ACB8E3R1</accession>
<gene>
    <name evidence="1" type="ORF">HPB49_022808</name>
</gene>
<evidence type="ECO:0000313" key="1">
    <source>
        <dbReference type="EMBL" id="KAH7981263.1"/>
    </source>
</evidence>
<proteinExistence type="predicted"/>
<organism evidence="1 2">
    <name type="scientific">Dermacentor silvarum</name>
    <name type="common">Tick</name>
    <dbReference type="NCBI Taxonomy" id="543639"/>
    <lineage>
        <taxon>Eukaryota</taxon>
        <taxon>Metazoa</taxon>
        <taxon>Ecdysozoa</taxon>
        <taxon>Arthropoda</taxon>
        <taxon>Chelicerata</taxon>
        <taxon>Arachnida</taxon>
        <taxon>Acari</taxon>
        <taxon>Parasitiformes</taxon>
        <taxon>Ixodida</taxon>
        <taxon>Ixodoidea</taxon>
        <taxon>Ixodidae</taxon>
        <taxon>Rhipicephalinae</taxon>
        <taxon>Dermacentor</taxon>
    </lineage>
</organism>
<name>A0ACB8E3R1_DERSI</name>
<comment type="caution">
    <text evidence="1">The sequence shown here is derived from an EMBL/GenBank/DDBJ whole genome shotgun (WGS) entry which is preliminary data.</text>
</comment>
<dbReference type="Proteomes" id="UP000821865">
    <property type="component" value="Chromosome 1"/>
</dbReference>